<comment type="caution">
    <text evidence="2">The sequence shown here is derived from an EMBL/GenBank/DDBJ whole genome shotgun (WGS) entry which is preliminary data.</text>
</comment>
<dbReference type="Proteomes" id="UP000827986">
    <property type="component" value="Unassembled WGS sequence"/>
</dbReference>
<name>A0A9D3WWX6_9SAUR</name>
<proteinExistence type="predicted"/>
<evidence type="ECO:0000313" key="2">
    <source>
        <dbReference type="EMBL" id="KAH1168385.1"/>
    </source>
</evidence>
<reference evidence="2" key="1">
    <citation type="submission" date="2021-09" db="EMBL/GenBank/DDBJ databases">
        <title>The genome of Mauremys mutica provides insights into the evolution of semi-aquatic lifestyle.</title>
        <authorList>
            <person name="Gong S."/>
            <person name="Gao Y."/>
        </authorList>
    </citation>
    <scope>NUCLEOTIDE SEQUENCE</scope>
    <source>
        <strain evidence="2">MM-2020</strain>
        <tissue evidence="2">Muscle</tissue>
    </source>
</reference>
<protein>
    <submittedName>
        <fullName evidence="2">Uncharacterized protein</fullName>
    </submittedName>
</protein>
<organism evidence="2 3">
    <name type="scientific">Mauremys mutica</name>
    <name type="common">yellowpond turtle</name>
    <dbReference type="NCBI Taxonomy" id="74926"/>
    <lineage>
        <taxon>Eukaryota</taxon>
        <taxon>Metazoa</taxon>
        <taxon>Chordata</taxon>
        <taxon>Craniata</taxon>
        <taxon>Vertebrata</taxon>
        <taxon>Euteleostomi</taxon>
        <taxon>Archelosauria</taxon>
        <taxon>Testudinata</taxon>
        <taxon>Testudines</taxon>
        <taxon>Cryptodira</taxon>
        <taxon>Durocryptodira</taxon>
        <taxon>Testudinoidea</taxon>
        <taxon>Geoemydidae</taxon>
        <taxon>Geoemydinae</taxon>
        <taxon>Mauremys</taxon>
    </lineage>
</organism>
<dbReference type="EMBL" id="JAHDVG010000486">
    <property type="protein sequence ID" value="KAH1168385.1"/>
    <property type="molecule type" value="Genomic_DNA"/>
</dbReference>
<feature type="region of interest" description="Disordered" evidence="1">
    <location>
        <begin position="1"/>
        <end position="51"/>
    </location>
</feature>
<accession>A0A9D3WWX6</accession>
<keyword evidence="3" id="KW-1185">Reference proteome</keyword>
<evidence type="ECO:0000313" key="3">
    <source>
        <dbReference type="Proteomes" id="UP000827986"/>
    </source>
</evidence>
<sequence>MAQKPLPGTGPRPRSPSCPLCPTASPALGRTPAAPSPGTRLEQPPPPPAPGVTFCVELGALLYASRPGEGAQLGQITGSSKVGAGEVGGTLAGPEIGLCWG</sequence>
<evidence type="ECO:0000256" key="1">
    <source>
        <dbReference type="SAM" id="MobiDB-lite"/>
    </source>
</evidence>
<gene>
    <name evidence="2" type="ORF">KIL84_003868</name>
</gene>
<dbReference type="AlphaFoldDB" id="A0A9D3WWX6"/>